<evidence type="ECO:0000256" key="1">
    <source>
        <dbReference type="ARBA" id="ARBA00022490"/>
    </source>
</evidence>
<dbReference type="Proteomes" id="UP000288623">
    <property type="component" value="Unassembled WGS sequence"/>
</dbReference>
<dbReference type="OrthoDB" id="390105at2"/>
<dbReference type="Pfam" id="PF05979">
    <property type="entry name" value="DUF896"/>
    <property type="match status" value="1"/>
</dbReference>
<evidence type="ECO:0000256" key="2">
    <source>
        <dbReference type="HAMAP-Rule" id="MF_01103"/>
    </source>
</evidence>
<dbReference type="EMBL" id="JTFC01000031">
    <property type="protein sequence ID" value="RUS55248.1"/>
    <property type="molecule type" value="Genomic_DNA"/>
</dbReference>
<organism evidence="3 4">
    <name type="scientific">Candidatus Kurthia intestinigallinarum</name>
    <dbReference type="NCBI Taxonomy" id="1562256"/>
    <lineage>
        <taxon>Bacteria</taxon>
        <taxon>Bacillati</taxon>
        <taxon>Bacillota</taxon>
        <taxon>Bacilli</taxon>
        <taxon>Bacillales</taxon>
        <taxon>Caryophanaceae</taxon>
        <taxon>Kurthia</taxon>
    </lineage>
</organism>
<gene>
    <name evidence="3" type="ORF">QI30_09880</name>
</gene>
<evidence type="ECO:0000313" key="4">
    <source>
        <dbReference type="Proteomes" id="UP000288623"/>
    </source>
</evidence>
<name>A0A433RSY1_9BACL</name>
<comment type="similarity">
    <text evidence="2">Belongs to the UPF0291 family.</text>
</comment>
<keyword evidence="1 2" id="KW-0963">Cytoplasm</keyword>
<protein>
    <recommendedName>
        <fullName evidence="2">UPF0291 protein QI30_09880</fullName>
    </recommendedName>
</protein>
<evidence type="ECO:0000313" key="3">
    <source>
        <dbReference type="EMBL" id="RUS55248.1"/>
    </source>
</evidence>
<sequence>MLPQAKINRINALAKKKKAGTLTQEEAKEQSALRQEYLQAFRGNMRRTIENVRVMDPEGNDVTPDKLKQVQEIKSKLNRLN</sequence>
<dbReference type="AlphaFoldDB" id="A0A433RSY1"/>
<dbReference type="RefSeq" id="WP_020189553.1">
    <property type="nucleotide sequence ID" value="NZ_JTFC01000031.1"/>
</dbReference>
<dbReference type="SUPFAM" id="SSF158221">
    <property type="entry name" value="YnzC-like"/>
    <property type="match status" value="1"/>
</dbReference>
<dbReference type="Gene3D" id="1.10.287.540">
    <property type="entry name" value="Helix hairpin bin"/>
    <property type="match status" value="1"/>
</dbReference>
<dbReference type="HAMAP" id="MF_01103">
    <property type="entry name" value="UPF0291"/>
    <property type="match status" value="1"/>
</dbReference>
<reference evidence="3 4" key="1">
    <citation type="submission" date="2014-11" db="EMBL/GenBank/DDBJ databases">
        <title>Genome sequence and analysis of novel Kurthia sp.</title>
        <authorList>
            <person name="Lawson J.N."/>
            <person name="Gonzalez J.E."/>
            <person name="Rinauldi L."/>
            <person name="Xuan Z."/>
            <person name="Firman A."/>
            <person name="Shaddox L."/>
            <person name="Trudeau A."/>
            <person name="Shah S."/>
            <person name="Reiman D."/>
        </authorList>
    </citation>
    <scope>NUCLEOTIDE SEQUENCE [LARGE SCALE GENOMIC DNA]</scope>
    <source>
        <strain evidence="3 4">3B1D</strain>
    </source>
</reference>
<comment type="caution">
    <text evidence="3">The sequence shown here is derived from an EMBL/GenBank/DDBJ whole genome shotgun (WGS) entry which is preliminary data.</text>
</comment>
<dbReference type="PANTHER" id="PTHR37300:SF1">
    <property type="entry name" value="UPF0291 PROTEIN YNZC"/>
    <property type="match status" value="1"/>
</dbReference>
<dbReference type="GO" id="GO:0005737">
    <property type="term" value="C:cytoplasm"/>
    <property type="evidence" value="ECO:0007669"/>
    <property type="project" value="UniProtKB-SubCell"/>
</dbReference>
<dbReference type="PANTHER" id="PTHR37300">
    <property type="entry name" value="UPF0291 PROTEIN CBO2609/CLC_2481"/>
    <property type="match status" value="1"/>
</dbReference>
<keyword evidence="4" id="KW-1185">Reference proteome</keyword>
<proteinExistence type="inferred from homology"/>
<accession>A0A433RSY1</accession>
<dbReference type="InterPro" id="IPR009242">
    <property type="entry name" value="DUF896"/>
</dbReference>
<comment type="subcellular location">
    <subcellularLocation>
        <location evidence="2">Cytoplasm</location>
    </subcellularLocation>
</comment>